<name>A0ABY6N520_9ALTE</name>
<dbReference type="EMBL" id="CP100390">
    <property type="protein sequence ID" value="UZE97184.1"/>
    <property type="molecule type" value="Genomic_DNA"/>
</dbReference>
<evidence type="ECO:0000313" key="1">
    <source>
        <dbReference type="EMBL" id="UZE97184.1"/>
    </source>
</evidence>
<keyword evidence="2" id="KW-1185">Reference proteome</keyword>
<dbReference type="Proteomes" id="UP001163739">
    <property type="component" value="Chromosome"/>
</dbReference>
<proteinExistence type="predicted"/>
<organism evidence="1 2">
    <name type="scientific">Alkalimarinus alittae</name>
    <dbReference type="NCBI Taxonomy" id="2961619"/>
    <lineage>
        <taxon>Bacteria</taxon>
        <taxon>Pseudomonadati</taxon>
        <taxon>Pseudomonadota</taxon>
        <taxon>Gammaproteobacteria</taxon>
        <taxon>Alteromonadales</taxon>
        <taxon>Alteromonadaceae</taxon>
        <taxon>Alkalimarinus</taxon>
    </lineage>
</organism>
<gene>
    <name evidence="1" type="ORF">NKI27_05400</name>
</gene>
<reference evidence="1" key="1">
    <citation type="submission" date="2022-06" db="EMBL/GenBank/DDBJ databases">
        <title>Alkalimarinus sp. nov., isolated from gut of a Alitta virens.</title>
        <authorList>
            <person name="Yang A.I."/>
            <person name="Shin N.-R."/>
        </authorList>
    </citation>
    <scope>NUCLEOTIDE SEQUENCE</scope>
    <source>
        <strain evidence="1">A2M4</strain>
    </source>
</reference>
<dbReference type="RefSeq" id="WP_265048664.1">
    <property type="nucleotide sequence ID" value="NZ_CP100390.1"/>
</dbReference>
<protein>
    <submittedName>
        <fullName evidence="1">Uncharacterized protein</fullName>
    </submittedName>
</protein>
<evidence type="ECO:0000313" key="2">
    <source>
        <dbReference type="Proteomes" id="UP001163739"/>
    </source>
</evidence>
<accession>A0ABY6N520</accession>
<sequence length="129" mass="14925">MKDPWNPINEELREWAYDADSLWPTQDFDLAVGELYLSDIIIELASDNSCPKQRFFLKCAYLIVGDAVRTDYHTETREDVSNFLKQASKTGNVYLLKFVEHAKELMSNPSKFDYDQWCDGGLANVQFKS</sequence>